<accession>A0A5B8XQ91</accession>
<dbReference type="RefSeq" id="WP_146956905.1">
    <property type="nucleotide sequence ID" value="NZ_CP042467.1"/>
</dbReference>
<dbReference type="OrthoDB" id="5513030at2"/>
<organism evidence="1 2">
    <name type="scientific">Microvenator marinus</name>
    <dbReference type="NCBI Taxonomy" id="2600177"/>
    <lineage>
        <taxon>Bacteria</taxon>
        <taxon>Deltaproteobacteria</taxon>
        <taxon>Bradymonadales</taxon>
        <taxon>Microvenatoraceae</taxon>
        <taxon>Microvenator</taxon>
    </lineage>
</organism>
<name>A0A5B8XQ91_9DELT</name>
<reference evidence="1 2" key="1">
    <citation type="submission" date="2019-08" db="EMBL/GenBank/DDBJ databases">
        <authorList>
            <person name="Liang Q."/>
        </authorList>
    </citation>
    <scope>NUCLEOTIDE SEQUENCE [LARGE SCALE GENOMIC DNA]</scope>
    <source>
        <strain evidence="1 2">V1718</strain>
    </source>
</reference>
<sequence length="169" mass="19751">MRLYGGQVPLIAEEILRVLVRSGDLEVADENVPEVEVDIQSVLKEYIRMDRELTSKARDEASRSGVSMMRIKRQLAKEKSFEVGEDAMGYIIDQLIETFLHSHHVEEVFSEDHDLRKRIRPILKRHMAVDEELDREVRDKIKNLEEGSKTWEQEYQKVMGSVKRNKGLE</sequence>
<evidence type="ECO:0000313" key="2">
    <source>
        <dbReference type="Proteomes" id="UP000321595"/>
    </source>
</evidence>
<dbReference type="EMBL" id="CP042467">
    <property type="protein sequence ID" value="QED25916.1"/>
    <property type="molecule type" value="Genomic_DNA"/>
</dbReference>
<dbReference type="AlphaFoldDB" id="A0A5B8XQ91"/>
<evidence type="ECO:0000313" key="1">
    <source>
        <dbReference type="EMBL" id="QED25916.1"/>
    </source>
</evidence>
<dbReference type="InterPro" id="IPR007463">
    <property type="entry name" value="DUF507"/>
</dbReference>
<protein>
    <submittedName>
        <fullName evidence="1">DUF507 family protein</fullName>
    </submittedName>
</protein>
<gene>
    <name evidence="1" type="ORF">FRD01_01295</name>
</gene>
<proteinExistence type="predicted"/>
<dbReference type="Pfam" id="PF04368">
    <property type="entry name" value="DUF507"/>
    <property type="match status" value="1"/>
</dbReference>
<keyword evidence="2" id="KW-1185">Reference proteome</keyword>
<dbReference type="KEGG" id="bbae:FRD01_01295"/>
<dbReference type="Proteomes" id="UP000321595">
    <property type="component" value="Chromosome"/>
</dbReference>